<reference evidence="3 4" key="1">
    <citation type="submission" date="2020-02" db="EMBL/GenBank/DDBJ databases">
        <title>Whole-genome analyses of novel actinobacteria.</title>
        <authorList>
            <person name="Sahin N."/>
        </authorList>
    </citation>
    <scope>NUCLEOTIDE SEQUENCE [LARGE SCALE GENOMIC DNA]</scope>
    <source>
        <strain evidence="3 4">KC13</strain>
    </source>
</reference>
<dbReference type="PROSITE" id="PS51257">
    <property type="entry name" value="PROKAR_LIPOPROTEIN"/>
    <property type="match status" value="1"/>
</dbReference>
<feature type="compositionally biased region" description="Basic and acidic residues" evidence="1">
    <location>
        <begin position="29"/>
        <end position="38"/>
    </location>
</feature>
<keyword evidence="4" id="KW-1185">Reference proteome</keyword>
<gene>
    <name evidence="3" type="ORF">G5C66_06875</name>
</gene>
<dbReference type="EMBL" id="JAALAA010000005">
    <property type="protein sequence ID" value="NGN92465.1"/>
    <property type="molecule type" value="Genomic_DNA"/>
</dbReference>
<accession>A0A6M1QRN1</accession>
<name>A0A6M1QRN1_9ACTN</name>
<feature type="chain" id="PRO_5039694118" description="LigA protein" evidence="2">
    <location>
        <begin position="26"/>
        <end position="369"/>
    </location>
</feature>
<evidence type="ECO:0000256" key="1">
    <source>
        <dbReference type="SAM" id="MobiDB-lite"/>
    </source>
</evidence>
<protein>
    <recommendedName>
        <fullName evidence="5">LigA protein</fullName>
    </recommendedName>
</protein>
<evidence type="ECO:0000256" key="2">
    <source>
        <dbReference type="SAM" id="SignalP"/>
    </source>
</evidence>
<keyword evidence="2" id="KW-0732">Signal</keyword>
<proteinExistence type="predicted"/>
<evidence type="ECO:0000313" key="3">
    <source>
        <dbReference type="EMBL" id="NGN92465.1"/>
    </source>
</evidence>
<evidence type="ECO:0000313" key="4">
    <source>
        <dbReference type="Proteomes" id="UP000483261"/>
    </source>
</evidence>
<comment type="caution">
    <text evidence="3">The sequence shown here is derived from an EMBL/GenBank/DDBJ whole genome shotgun (WGS) entry which is preliminary data.</text>
</comment>
<organism evidence="3 4">
    <name type="scientific">Nocardioides turkmenicus</name>
    <dbReference type="NCBI Taxonomy" id="2711220"/>
    <lineage>
        <taxon>Bacteria</taxon>
        <taxon>Bacillati</taxon>
        <taxon>Actinomycetota</taxon>
        <taxon>Actinomycetes</taxon>
        <taxon>Propionibacteriales</taxon>
        <taxon>Nocardioidaceae</taxon>
        <taxon>Nocardioides</taxon>
    </lineage>
</organism>
<dbReference type="Proteomes" id="UP000483261">
    <property type="component" value="Unassembled WGS sequence"/>
</dbReference>
<dbReference type="AlphaFoldDB" id="A0A6M1QRN1"/>
<feature type="region of interest" description="Disordered" evidence="1">
    <location>
        <begin position="23"/>
        <end position="57"/>
    </location>
</feature>
<evidence type="ECO:0008006" key="5">
    <source>
        <dbReference type="Google" id="ProtNLM"/>
    </source>
</evidence>
<feature type="signal peptide" evidence="2">
    <location>
        <begin position="1"/>
        <end position="25"/>
    </location>
</feature>
<sequence>MRRRGMALLAAALLLAGCGSSATEADDGSGDKASDKPEPAPSVSIDPADLKPGNRPATPEALAAITLQHVRIVPEAFDGGDLYFEQDEVGTVLVWGADHTLEVKAGPVDDDLLSTWCHDGMSGCAEVKGDTGTATVAWDLATDDGTPGQLMVSHKAGGEERRAAYVGEKITEDPRKLDLEVSVDDLVALVTDPRLGTKTTTEMTKAQVDGFPSEGANGAGEVPLTAGAIAAGLLETKAYADIDSFEKADVADYGKGAFGVVGTRPDGSTVTAIHAPNLPAEARKCAKTLTCSKGDTDGYDGWTEGSAETVRCHEAQGDSHAFCAVVRQQAPAPFPGDDLDPVLSALEAGLEALWPTVPAETARRGESLL</sequence>
<dbReference type="RefSeq" id="WP_165110236.1">
    <property type="nucleotide sequence ID" value="NZ_JAALAA010000005.1"/>
</dbReference>